<dbReference type="Proteomes" id="UP000383932">
    <property type="component" value="Unassembled WGS sequence"/>
</dbReference>
<dbReference type="OrthoDB" id="3141557at2759"/>
<gene>
    <name evidence="1" type="ORF">CTheo_4012</name>
</gene>
<name>A0A5N5QL92_9AGAM</name>
<accession>A0A5N5QL92</accession>
<sequence>MLSSSFLSNRDSSKWETENLSAQFSELASVPNHPALAHVPPLSSFPQTLWFLNAESTRQAWIEGDLAGGVEWLALKLDKEWPEWAANSTNVLGLLLSDLFADFYPWLKSLRVNQLTVASTVTLRFEQQLFAQAQLRHTWDWWKLNHKTNSRMRFRPLLMGGSTKIVIAGHPVDETTKQSCSWREYYERASKEGNCGEKMTEEDWIVIE</sequence>
<dbReference type="AlphaFoldDB" id="A0A5N5QL92"/>
<organism evidence="1 2">
    <name type="scientific">Ceratobasidium theobromae</name>
    <dbReference type="NCBI Taxonomy" id="1582974"/>
    <lineage>
        <taxon>Eukaryota</taxon>
        <taxon>Fungi</taxon>
        <taxon>Dikarya</taxon>
        <taxon>Basidiomycota</taxon>
        <taxon>Agaricomycotina</taxon>
        <taxon>Agaricomycetes</taxon>
        <taxon>Cantharellales</taxon>
        <taxon>Ceratobasidiaceae</taxon>
        <taxon>Ceratobasidium</taxon>
    </lineage>
</organism>
<evidence type="ECO:0000313" key="1">
    <source>
        <dbReference type="EMBL" id="KAB5592545.1"/>
    </source>
</evidence>
<dbReference type="EMBL" id="SSOP01000061">
    <property type="protein sequence ID" value="KAB5592545.1"/>
    <property type="molecule type" value="Genomic_DNA"/>
</dbReference>
<proteinExistence type="predicted"/>
<reference evidence="1 2" key="1">
    <citation type="journal article" date="2019" name="Fungal Biol. Biotechnol.">
        <title>Draft genome sequence of fastidious pathogen Ceratobasidium theobromae, which causes vascular-streak dieback in Theobroma cacao.</title>
        <authorList>
            <person name="Ali S.S."/>
            <person name="Asman A."/>
            <person name="Shao J."/>
            <person name="Firmansyah A.P."/>
            <person name="Susilo A.W."/>
            <person name="Rosmana A."/>
            <person name="McMahon P."/>
            <person name="Junaid M."/>
            <person name="Guest D."/>
            <person name="Kheng T.Y."/>
            <person name="Meinhardt L.W."/>
            <person name="Bailey B.A."/>
        </authorList>
    </citation>
    <scope>NUCLEOTIDE SEQUENCE [LARGE SCALE GENOMIC DNA]</scope>
    <source>
        <strain evidence="1 2">CT2</strain>
    </source>
</reference>
<keyword evidence="2" id="KW-1185">Reference proteome</keyword>
<evidence type="ECO:0000313" key="2">
    <source>
        <dbReference type="Proteomes" id="UP000383932"/>
    </source>
</evidence>
<protein>
    <submittedName>
        <fullName evidence="1">Uncharacterized protein</fullName>
    </submittedName>
</protein>
<comment type="caution">
    <text evidence="1">The sequence shown here is derived from an EMBL/GenBank/DDBJ whole genome shotgun (WGS) entry which is preliminary data.</text>
</comment>